<dbReference type="Proteomes" id="UP000215914">
    <property type="component" value="Chromosome 4"/>
</dbReference>
<keyword evidence="3" id="KW-1185">Reference proteome</keyword>
<dbReference type="PROSITE" id="PS51257">
    <property type="entry name" value="PROKAR_LIPOPROTEIN"/>
    <property type="match status" value="1"/>
</dbReference>
<gene>
    <name evidence="2" type="ORF">HannXRQ_Chr04g0126791</name>
</gene>
<feature type="signal peptide" evidence="1">
    <location>
        <begin position="1"/>
        <end position="22"/>
    </location>
</feature>
<accession>A0A251V4G5</accession>
<dbReference type="EMBL" id="CM007893">
    <property type="protein sequence ID" value="OTG29862.1"/>
    <property type="molecule type" value="Genomic_DNA"/>
</dbReference>
<dbReference type="InterPro" id="IPR010800">
    <property type="entry name" value="GRP"/>
</dbReference>
<proteinExistence type="predicted"/>
<dbReference type="InParanoid" id="A0A251V4G5"/>
<protein>
    <submittedName>
        <fullName evidence="2">Putative glycine rich protein</fullName>
    </submittedName>
</protein>
<evidence type="ECO:0000256" key="1">
    <source>
        <dbReference type="SAM" id="SignalP"/>
    </source>
</evidence>
<reference evidence="2" key="1">
    <citation type="submission" date="2017-02" db="EMBL/GenBank/DDBJ databases">
        <title>Sunflower complete genome.</title>
        <authorList>
            <person name="Langlade N."/>
            <person name="Munos S."/>
        </authorList>
    </citation>
    <scope>NUCLEOTIDE SEQUENCE [LARGE SCALE GENOMIC DNA]</scope>
    <source>
        <tissue evidence="2">Leaves</tissue>
    </source>
</reference>
<evidence type="ECO:0000313" key="2">
    <source>
        <dbReference type="EMBL" id="OTG29862.1"/>
    </source>
</evidence>
<evidence type="ECO:0000313" key="3">
    <source>
        <dbReference type="Proteomes" id="UP000215914"/>
    </source>
</evidence>
<sequence>MKINSCLGFALLLLLLVSCALAAEETTTQEAKGASDEVEPAYRGGGGCKGGNCGGSGGCKGGNCGGSGGCKGGSCGGGGGYHCNHGCCKYYGGQCKQCCHSAAEARVFAEEQAHP</sequence>
<dbReference type="Pfam" id="PF07172">
    <property type="entry name" value="GRP"/>
    <property type="match status" value="1"/>
</dbReference>
<keyword evidence="1" id="KW-0732">Signal</keyword>
<name>A0A251V4G5_HELAN</name>
<feature type="chain" id="PRO_5012513121" evidence="1">
    <location>
        <begin position="23"/>
        <end position="115"/>
    </location>
</feature>
<dbReference type="AlphaFoldDB" id="A0A251V4G5"/>
<organism evidence="2 3">
    <name type="scientific">Helianthus annuus</name>
    <name type="common">Common sunflower</name>
    <dbReference type="NCBI Taxonomy" id="4232"/>
    <lineage>
        <taxon>Eukaryota</taxon>
        <taxon>Viridiplantae</taxon>
        <taxon>Streptophyta</taxon>
        <taxon>Embryophyta</taxon>
        <taxon>Tracheophyta</taxon>
        <taxon>Spermatophyta</taxon>
        <taxon>Magnoliopsida</taxon>
        <taxon>eudicotyledons</taxon>
        <taxon>Gunneridae</taxon>
        <taxon>Pentapetalae</taxon>
        <taxon>asterids</taxon>
        <taxon>campanulids</taxon>
        <taxon>Asterales</taxon>
        <taxon>Asteraceae</taxon>
        <taxon>Asteroideae</taxon>
        <taxon>Heliantheae alliance</taxon>
        <taxon>Heliantheae</taxon>
        <taxon>Helianthus</taxon>
    </lineage>
</organism>
<dbReference type="OMA" id="AQEYSAY"/>
<dbReference type="STRING" id="4232.A0A251V4G5"/>